<evidence type="ECO:0000256" key="2">
    <source>
        <dbReference type="SAM" id="Phobius"/>
    </source>
</evidence>
<keyword evidence="2" id="KW-0812">Transmembrane</keyword>
<keyword evidence="2" id="KW-1133">Transmembrane helix</keyword>
<evidence type="ECO:0000259" key="3">
    <source>
        <dbReference type="Pfam" id="PF24800"/>
    </source>
</evidence>
<evidence type="ECO:0000313" key="5">
    <source>
        <dbReference type="Proteomes" id="UP001271007"/>
    </source>
</evidence>
<dbReference type="PANTHER" id="PTHR42109:SF2">
    <property type="entry name" value="INTEGRAL MEMBRANE PROTEIN"/>
    <property type="match status" value="1"/>
</dbReference>
<proteinExistence type="predicted"/>
<feature type="transmembrane region" description="Helical" evidence="2">
    <location>
        <begin position="148"/>
        <end position="169"/>
    </location>
</feature>
<accession>A0AAJ0GBT4</accession>
<dbReference type="EMBL" id="JAWDJX010000019">
    <property type="protein sequence ID" value="KAK3052692.1"/>
    <property type="molecule type" value="Genomic_DNA"/>
</dbReference>
<feature type="transmembrane region" description="Helical" evidence="2">
    <location>
        <begin position="12"/>
        <end position="30"/>
    </location>
</feature>
<feature type="compositionally biased region" description="Basic and acidic residues" evidence="1">
    <location>
        <begin position="260"/>
        <end position="274"/>
    </location>
</feature>
<keyword evidence="2" id="KW-0472">Membrane</keyword>
<comment type="caution">
    <text evidence="4">The sequence shown here is derived from an EMBL/GenBank/DDBJ whole genome shotgun (WGS) entry which is preliminary data.</text>
</comment>
<feature type="transmembrane region" description="Helical" evidence="2">
    <location>
        <begin position="108"/>
        <end position="128"/>
    </location>
</feature>
<dbReference type="Proteomes" id="UP001271007">
    <property type="component" value="Unassembled WGS sequence"/>
</dbReference>
<feature type="domain" description="DUF7702" evidence="3">
    <location>
        <begin position="7"/>
        <end position="243"/>
    </location>
</feature>
<feature type="transmembrane region" description="Helical" evidence="2">
    <location>
        <begin position="181"/>
        <end position="206"/>
    </location>
</feature>
<dbReference type="PANTHER" id="PTHR42109">
    <property type="entry name" value="UNPLACED GENOMIC SCAFFOLD UM_SCAF_CONTIG_1.265, WHOLE GENOME SHOTGUN SEQUENCE"/>
    <property type="match status" value="1"/>
</dbReference>
<keyword evidence="5" id="KW-1185">Reference proteome</keyword>
<feature type="transmembrane region" description="Helical" evidence="2">
    <location>
        <begin position="39"/>
        <end position="59"/>
    </location>
</feature>
<reference evidence="4" key="1">
    <citation type="submission" date="2023-04" db="EMBL/GenBank/DDBJ databases">
        <title>Black Yeasts Isolated from many extreme environments.</title>
        <authorList>
            <person name="Coleine C."/>
            <person name="Stajich J.E."/>
            <person name="Selbmann L."/>
        </authorList>
    </citation>
    <scope>NUCLEOTIDE SEQUENCE</scope>
    <source>
        <strain evidence="4">CCFEE 5312</strain>
    </source>
</reference>
<evidence type="ECO:0000256" key="1">
    <source>
        <dbReference type="SAM" id="MobiDB-lite"/>
    </source>
</evidence>
<dbReference type="AlphaFoldDB" id="A0AAJ0GBT4"/>
<dbReference type="InterPro" id="IPR056119">
    <property type="entry name" value="DUF7702"/>
</dbReference>
<feature type="transmembrane region" description="Helical" evidence="2">
    <location>
        <begin position="74"/>
        <end position="96"/>
    </location>
</feature>
<dbReference type="Pfam" id="PF24800">
    <property type="entry name" value="DUF7702"/>
    <property type="match status" value="1"/>
</dbReference>
<feature type="region of interest" description="Disordered" evidence="1">
    <location>
        <begin position="248"/>
        <end position="289"/>
    </location>
</feature>
<organism evidence="4 5">
    <name type="scientific">Extremus antarcticus</name>
    <dbReference type="NCBI Taxonomy" id="702011"/>
    <lineage>
        <taxon>Eukaryota</taxon>
        <taxon>Fungi</taxon>
        <taxon>Dikarya</taxon>
        <taxon>Ascomycota</taxon>
        <taxon>Pezizomycotina</taxon>
        <taxon>Dothideomycetes</taxon>
        <taxon>Dothideomycetidae</taxon>
        <taxon>Mycosphaerellales</taxon>
        <taxon>Extremaceae</taxon>
        <taxon>Extremus</taxon>
    </lineage>
</organism>
<sequence>MAPLQPEGGLAAAEVAFYGPALLISTYIVFRHGLRGQLGWLYLVTLSILRLVGGSATLWSETQNDYSPAVLETAFITSAVGTAPLLLVLLGFLERVNDRITVGGVGKWVFRGIHLLSITALVLAIIGGTDIADRSASSRSTGHTLLQAGSVIFLAIYLALAAITILTFRRKGDAQPGDWKLIDAGLAALPFLLVRILYTVIVAFAKEGSVFYFSDVDVYVSAFMQFLMEAFVVVIFIVAGLLTPKQDKEGRGQREIGSVDLERAGGRGPMRSEDAGAGSKVEWGERRQRSAWDYRPSKLISDAISGR</sequence>
<gene>
    <name evidence="4" type="ORF">LTR09_006174</name>
</gene>
<protein>
    <recommendedName>
        <fullName evidence="3">DUF7702 domain-containing protein</fullName>
    </recommendedName>
</protein>
<feature type="transmembrane region" description="Helical" evidence="2">
    <location>
        <begin position="218"/>
        <end position="242"/>
    </location>
</feature>
<evidence type="ECO:0000313" key="4">
    <source>
        <dbReference type="EMBL" id="KAK3052692.1"/>
    </source>
</evidence>
<name>A0AAJ0GBT4_9PEZI</name>